<dbReference type="InterPro" id="IPR052530">
    <property type="entry name" value="NAD(P)H_nitroreductase"/>
</dbReference>
<feature type="binding site" description="in other chain" evidence="8">
    <location>
        <begin position="136"/>
        <end position="138"/>
    </location>
    <ligand>
        <name>FMN</name>
        <dbReference type="ChEBI" id="CHEBI:58210"/>
        <note>ligand shared between dimeric partners</note>
    </ligand>
</feature>
<evidence type="ECO:0000256" key="5">
    <source>
        <dbReference type="ARBA" id="ARBA00023002"/>
    </source>
</evidence>
<accession>A0A7W6IEN1</accession>
<evidence type="ECO:0000256" key="4">
    <source>
        <dbReference type="ARBA" id="ARBA00022857"/>
    </source>
</evidence>
<dbReference type="Pfam" id="PF00881">
    <property type="entry name" value="Nitroreductase"/>
    <property type="match status" value="1"/>
</dbReference>
<organism evidence="10 11">
    <name type="scientific">Microvirga flocculans</name>
    <dbReference type="NCBI Taxonomy" id="217168"/>
    <lineage>
        <taxon>Bacteria</taxon>
        <taxon>Pseudomonadati</taxon>
        <taxon>Pseudomonadota</taxon>
        <taxon>Alphaproteobacteria</taxon>
        <taxon>Hyphomicrobiales</taxon>
        <taxon>Methylobacteriaceae</taxon>
        <taxon>Microvirga</taxon>
    </lineage>
</organism>
<dbReference type="SUPFAM" id="SSF55469">
    <property type="entry name" value="FMN-dependent nitroreductase-like"/>
    <property type="match status" value="1"/>
</dbReference>
<dbReference type="Proteomes" id="UP000519439">
    <property type="component" value="Unassembled WGS sequence"/>
</dbReference>
<dbReference type="PANTHER" id="PTHR43821:SF1">
    <property type="entry name" value="NAD(P)H NITROREDUCTASE YDJA-RELATED"/>
    <property type="match status" value="1"/>
</dbReference>
<evidence type="ECO:0000259" key="9">
    <source>
        <dbReference type="Pfam" id="PF00881"/>
    </source>
</evidence>
<keyword evidence="11" id="KW-1185">Reference proteome</keyword>
<dbReference type="AlphaFoldDB" id="A0A7W6IEN1"/>
<protein>
    <recommendedName>
        <fullName evidence="7">Putative NAD(P)H nitroreductase</fullName>
        <ecNumber evidence="7">1.-.-.-</ecNumber>
    </recommendedName>
</protein>
<dbReference type="InterPro" id="IPR000415">
    <property type="entry name" value="Nitroreductase-like"/>
</dbReference>
<gene>
    <name evidence="10" type="ORF">GGR34_001631</name>
</gene>
<keyword evidence="5 7" id="KW-0560">Oxidoreductase</keyword>
<feature type="domain" description="Nitroreductase" evidence="9">
    <location>
        <begin position="9"/>
        <end position="166"/>
    </location>
</feature>
<reference evidence="10 11" key="1">
    <citation type="submission" date="2020-08" db="EMBL/GenBank/DDBJ databases">
        <title>Genomic Encyclopedia of Type Strains, Phase IV (KMG-IV): sequencing the most valuable type-strain genomes for metagenomic binning, comparative biology and taxonomic classification.</title>
        <authorList>
            <person name="Goeker M."/>
        </authorList>
    </citation>
    <scope>NUCLEOTIDE SEQUENCE [LARGE SCALE GENOMIC DNA]</scope>
    <source>
        <strain evidence="10 11">DSM 15743</strain>
    </source>
</reference>
<keyword evidence="2 7" id="KW-0285">Flavoprotein</keyword>
<dbReference type="PIRSF" id="PIRSF000232">
    <property type="entry name" value="YdjA"/>
    <property type="match status" value="1"/>
</dbReference>
<evidence type="ECO:0000256" key="6">
    <source>
        <dbReference type="ARBA" id="ARBA00023027"/>
    </source>
</evidence>
<sequence length="187" mass="20497">MNDSLSRLLQRRSVPPRWLGEPGPSEQEIETLLKVASRVPDHGKLAPWRFILIQGEARQRLGEVLAKAFQADNPDAGSEKVAAERERFSSAPLVVAVVSRVVPHVKIPDWEQVLSAGAACMNLLNGATALGYGASWLTGWAAFDRRVLDALGLEPGERIAGFVHIGSAKETPTDRDRPRLDDIVTRF</sequence>
<comment type="caution">
    <text evidence="10">The sequence shown here is derived from an EMBL/GenBank/DDBJ whole genome shotgun (WGS) entry which is preliminary data.</text>
</comment>
<dbReference type="GO" id="GO:0016491">
    <property type="term" value="F:oxidoreductase activity"/>
    <property type="evidence" value="ECO:0007669"/>
    <property type="project" value="UniProtKB-UniRule"/>
</dbReference>
<dbReference type="InterPro" id="IPR029479">
    <property type="entry name" value="Nitroreductase"/>
</dbReference>
<proteinExistence type="inferred from homology"/>
<comment type="cofactor">
    <cofactor evidence="8">
        <name>FMN</name>
        <dbReference type="ChEBI" id="CHEBI:58210"/>
    </cofactor>
    <text evidence="8">Binds 1 FMN per subunit.</text>
</comment>
<keyword evidence="3 7" id="KW-0288">FMN</keyword>
<evidence type="ECO:0000256" key="7">
    <source>
        <dbReference type="PIRNR" id="PIRNR000232"/>
    </source>
</evidence>
<evidence type="ECO:0000313" key="10">
    <source>
        <dbReference type="EMBL" id="MBB4039984.1"/>
    </source>
</evidence>
<evidence type="ECO:0000256" key="8">
    <source>
        <dbReference type="PIRSR" id="PIRSR000232-1"/>
    </source>
</evidence>
<name>A0A7W6IEN1_9HYPH</name>
<keyword evidence="6 7" id="KW-0520">NAD</keyword>
<dbReference type="Gene3D" id="3.40.109.10">
    <property type="entry name" value="NADH Oxidase"/>
    <property type="match status" value="1"/>
</dbReference>
<dbReference type="PANTHER" id="PTHR43821">
    <property type="entry name" value="NAD(P)H NITROREDUCTASE YDJA-RELATED"/>
    <property type="match status" value="1"/>
</dbReference>
<dbReference type="RefSeq" id="WP_027315461.1">
    <property type="nucleotide sequence ID" value="NZ_JACIDC010000004.1"/>
</dbReference>
<feature type="binding site" evidence="8">
    <location>
        <position position="38"/>
    </location>
    <ligand>
        <name>FMN</name>
        <dbReference type="ChEBI" id="CHEBI:58210"/>
        <note>ligand shared between dimeric partners</note>
    </ligand>
</feature>
<dbReference type="EC" id="1.-.-.-" evidence="7"/>
<dbReference type="CDD" id="cd02135">
    <property type="entry name" value="YdjA-like"/>
    <property type="match status" value="1"/>
</dbReference>
<comment type="similarity">
    <text evidence="1 7">Belongs to the nitroreductase family.</text>
</comment>
<dbReference type="EMBL" id="JACIDC010000004">
    <property type="protein sequence ID" value="MBB4039984.1"/>
    <property type="molecule type" value="Genomic_DNA"/>
</dbReference>
<dbReference type="InterPro" id="IPR026021">
    <property type="entry name" value="YdjA-like"/>
</dbReference>
<evidence type="ECO:0000313" key="11">
    <source>
        <dbReference type="Proteomes" id="UP000519439"/>
    </source>
</evidence>
<feature type="binding site" description="in other chain" evidence="8">
    <location>
        <begin position="11"/>
        <end position="13"/>
    </location>
    <ligand>
        <name>FMN</name>
        <dbReference type="ChEBI" id="CHEBI:58210"/>
        <note>ligand shared between dimeric partners</note>
    </ligand>
</feature>
<keyword evidence="4 7" id="KW-0521">NADP</keyword>
<feature type="binding site" evidence="8">
    <location>
        <position position="42"/>
    </location>
    <ligand>
        <name>FMN</name>
        <dbReference type="ChEBI" id="CHEBI:58210"/>
        <note>ligand shared between dimeric partners</note>
    </ligand>
</feature>
<evidence type="ECO:0000256" key="3">
    <source>
        <dbReference type="ARBA" id="ARBA00022643"/>
    </source>
</evidence>
<evidence type="ECO:0000256" key="2">
    <source>
        <dbReference type="ARBA" id="ARBA00022630"/>
    </source>
</evidence>
<evidence type="ECO:0000256" key="1">
    <source>
        <dbReference type="ARBA" id="ARBA00007118"/>
    </source>
</evidence>